<feature type="region of interest" description="Disordered" evidence="1">
    <location>
        <begin position="1"/>
        <end position="53"/>
    </location>
</feature>
<feature type="compositionally biased region" description="Basic and acidic residues" evidence="1">
    <location>
        <begin position="23"/>
        <end position="36"/>
    </location>
</feature>
<evidence type="ECO:0000256" key="1">
    <source>
        <dbReference type="SAM" id="MobiDB-lite"/>
    </source>
</evidence>
<evidence type="ECO:0000313" key="3">
    <source>
        <dbReference type="Proteomes" id="UP000295805"/>
    </source>
</evidence>
<protein>
    <submittedName>
        <fullName evidence="2">Uncharacterized protein</fullName>
    </submittedName>
</protein>
<dbReference type="Proteomes" id="UP000295805">
    <property type="component" value="Unassembled WGS sequence"/>
</dbReference>
<evidence type="ECO:0000313" key="2">
    <source>
        <dbReference type="EMBL" id="TCW23260.1"/>
    </source>
</evidence>
<dbReference type="GeneID" id="89530511"/>
<proteinExistence type="predicted"/>
<name>A0A4R3ZSN0_9ACTN</name>
<dbReference type="EMBL" id="SMCX01000014">
    <property type="protein sequence ID" value="TCW23260.1"/>
    <property type="molecule type" value="Genomic_DNA"/>
</dbReference>
<comment type="caution">
    <text evidence="2">The sequence shown here is derived from an EMBL/GenBank/DDBJ whole genome shotgun (WGS) entry which is preliminary data.</text>
</comment>
<accession>A0A4R3ZSN0</accession>
<organism evidence="2 3">
    <name type="scientific">Dietzia cinnamea</name>
    <dbReference type="NCBI Taxonomy" id="321318"/>
    <lineage>
        <taxon>Bacteria</taxon>
        <taxon>Bacillati</taxon>
        <taxon>Actinomycetota</taxon>
        <taxon>Actinomycetes</taxon>
        <taxon>Mycobacteriales</taxon>
        <taxon>Dietziaceae</taxon>
        <taxon>Dietzia</taxon>
    </lineage>
</organism>
<dbReference type="AlphaFoldDB" id="A0A4R3ZSN0"/>
<dbReference type="RefSeq" id="WP_007633928.1">
    <property type="nucleotide sequence ID" value="NZ_CP143053.1"/>
</dbReference>
<sequence>MFPRPDAAGHPGGDLGTLSSVDSDVRAEPPAPRRGEASCAWCGRPVDEGGTGRRRRYCRRSCRQRAYEQRRSLRMQDLPEGTVVLSEAESTDLMDRMFQLRCACEDLRTAIAEGEDPAELARMSEDLVAAARRAERLR</sequence>
<reference evidence="2 3" key="1">
    <citation type="submission" date="2019-03" db="EMBL/GenBank/DDBJ databases">
        <title>Root nodule microbial communities of legume samples collected from USA, Mexico and Botswana.</title>
        <authorList>
            <person name="Hirsch A."/>
        </authorList>
    </citation>
    <scope>NUCLEOTIDE SEQUENCE [LARGE SCALE GENOMIC DNA]</scope>
    <source>
        <strain evidence="2 3">55</strain>
    </source>
</reference>
<gene>
    <name evidence="2" type="ORF">EDD19_11465</name>
</gene>